<dbReference type="AlphaFoldDB" id="A0A1J5QHJ0"/>
<dbReference type="Pfam" id="PF01268">
    <property type="entry name" value="FTHFS"/>
    <property type="match status" value="1"/>
</dbReference>
<name>A0A1J5QHJ0_9ZZZZ</name>
<sequence>MPDLDVMRNARLLPVAEIAARLGIPLKCIEPYGRFKAKISAPDNAGKPGKLILVTATSPTPAGEGKTTTTIGLTDALNRIGMKAVAALREPSLGPCFGLKGGATGGGQAQVAPMEDINLHLTGDFHAVTAAHNLLSALIDNHLHHGNELGINPESIVWPRVLDINDRALRHVVTGQGPGNGPPREDRFDITVASEVMAILCLANDIHDLKERLGRILVGYTHAGEEVHAADLKAHGAMTALLKDAIKPNLLQTLENSPVIVHGGPFANIAHGCNSVIATRAALQMADYVVTEAGFGADLGAEKFIDIKCRKSGLKPDAVVLVTTIRALKYHGGEALSSLAEENLPALDKGLPNLLRHLGNLQTHFGLPVVVAINRFDSDSQREIEHLLAIVAQAGAEVCLCTHWKNGGEGAVDLAHSVLKTIEQGRTDFRLLYSDEMSLVDKIRTVARKIYGAADISMSARVDGELQQLQQRYGHFPVCIAKTQYSFSADKELLGAPSGHILPVAEIRLSRGAGFLVVVCGDIMTMPGLPRHPASENIDIDADGEIVGLR</sequence>
<keyword evidence="1" id="KW-0554">One-carbon metabolism</keyword>
<keyword evidence="3" id="KW-0547">Nucleotide-binding</keyword>
<dbReference type="GO" id="GO:0006730">
    <property type="term" value="P:one-carbon metabolic process"/>
    <property type="evidence" value="ECO:0007669"/>
    <property type="project" value="UniProtKB-KW"/>
</dbReference>
<evidence type="ECO:0000256" key="3">
    <source>
        <dbReference type="ARBA" id="ARBA00022741"/>
    </source>
</evidence>
<reference evidence="5" key="1">
    <citation type="submission" date="2016-10" db="EMBL/GenBank/DDBJ databases">
        <title>Sequence of Gallionella enrichment culture.</title>
        <authorList>
            <person name="Poehlein A."/>
            <person name="Muehling M."/>
            <person name="Daniel R."/>
        </authorList>
    </citation>
    <scope>NUCLEOTIDE SEQUENCE</scope>
</reference>
<dbReference type="SUPFAM" id="SSF52540">
    <property type="entry name" value="P-loop containing nucleoside triphosphate hydrolases"/>
    <property type="match status" value="1"/>
</dbReference>
<keyword evidence="2 5" id="KW-0436">Ligase</keyword>
<dbReference type="InterPro" id="IPR000559">
    <property type="entry name" value="Formate_THF_ligase"/>
</dbReference>
<dbReference type="Gene3D" id="3.40.50.300">
    <property type="entry name" value="P-loop containing nucleotide triphosphate hydrolases"/>
    <property type="match status" value="1"/>
</dbReference>
<dbReference type="Gene3D" id="3.10.410.10">
    <property type="entry name" value="Formyltetrahydrofolate synthetase, domain 3"/>
    <property type="match status" value="1"/>
</dbReference>
<evidence type="ECO:0000256" key="1">
    <source>
        <dbReference type="ARBA" id="ARBA00022563"/>
    </source>
</evidence>
<dbReference type="NCBIfam" id="NF010030">
    <property type="entry name" value="PRK13505.1"/>
    <property type="match status" value="1"/>
</dbReference>
<protein>
    <submittedName>
        <fullName evidence="5">Formate--tetrahydrofolate ligase</fullName>
        <ecNumber evidence="5">6.3.4.3</ecNumber>
    </submittedName>
</protein>
<dbReference type="GO" id="GO:0005524">
    <property type="term" value="F:ATP binding"/>
    <property type="evidence" value="ECO:0007669"/>
    <property type="project" value="UniProtKB-KW"/>
</dbReference>
<gene>
    <name evidence="5" type="primary">fhs_2</name>
    <name evidence="5" type="ORF">GALL_352910</name>
</gene>
<organism evidence="5">
    <name type="scientific">mine drainage metagenome</name>
    <dbReference type="NCBI Taxonomy" id="410659"/>
    <lineage>
        <taxon>unclassified sequences</taxon>
        <taxon>metagenomes</taxon>
        <taxon>ecological metagenomes</taxon>
    </lineage>
</organism>
<evidence type="ECO:0000313" key="5">
    <source>
        <dbReference type="EMBL" id="OIQ82912.1"/>
    </source>
</evidence>
<evidence type="ECO:0000256" key="4">
    <source>
        <dbReference type="ARBA" id="ARBA00022840"/>
    </source>
</evidence>
<proteinExistence type="inferred from homology"/>
<dbReference type="EMBL" id="MLJW01000754">
    <property type="protein sequence ID" value="OIQ82912.1"/>
    <property type="molecule type" value="Genomic_DNA"/>
</dbReference>
<dbReference type="FunFam" id="3.30.1510.10:FF:000001">
    <property type="entry name" value="Formate--tetrahydrofolate ligase"/>
    <property type="match status" value="1"/>
</dbReference>
<dbReference type="HAMAP" id="MF_01543">
    <property type="entry name" value="FTHFS"/>
    <property type="match status" value="1"/>
</dbReference>
<dbReference type="CDD" id="cd00477">
    <property type="entry name" value="FTHFS"/>
    <property type="match status" value="1"/>
</dbReference>
<accession>A0A1J5QHJ0</accession>
<evidence type="ECO:0000256" key="2">
    <source>
        <dbReference type="ARBA" id="ARBA00022598"/>
    </source>
</evidence>
<comment type="caution">
    <text evidence="5">The sequence shown here is derived from an EMBL/GenBank/DDBJ whole genome shotgun (WGS) entry which is preliminary data.</text>
</comment>
<dbReference type="Gene3D" id="3.30.1510.10">
    <property type="entry name" value="Domain 2, N(10)-formyltetrahydrofolate synthetase"/>
    <property type="match status" value="1"/>
</dbReference>
<dbReference type="GO" id="GO:0004329">
    <property type="term" value="F:formate-tetrahydrofolate ligase activity"/>
    <property type="evidence" value="ECO:0007669"/>
    <property type="project" value="UniProtKB-EC"/>
</dbReference>
<dbReference type="EC" id="6.3.4.3" evidence="5"/>
<dbReference type="InterPro" id="IPR027417">
    <property type="entry name" value="P-loop_NTPase"/>
</dbReference>
<keyword evidence="4" id="KW-0067">ATP-binding</keyword>